<evidence type="ECO:0000313" key="3">
    <source>
        <dbReference type="Proteomes" id="UP001596523"/>
    </source>
</evidence>
<protein>
    <submittedName>
        <fullName evidence="2">DUF1266 domain-containing protein</fullName>
    </submittedName>
</protein>
<dbReference type="Proteomes" id="UP001596523">
    <property type="component" value="Unassembled WGS sequence"/>
</dbReference>
<keyword evidence="3" id="KW-1185">Reference proteome</keyword>
<organism evidence="2 3">
    <name type="scientific">Streptomyces monticola</name>
    <dbReference type="NCBI Taxonomy" id="2666263"/>
    <lineage>
        <taxon>Bacteria</taxon>
        <taxon>Bacillati</taxon>
        <taxon>Actinomycetota</taxon>
        <taxon>Actinomycetes</taxon>
        <taxon>Kitasatosporales</taxon>
        <taxon>Streptomycetaceae</taxon>
        <taxon>Streptomyces</taxon>
    </lineage>
</organism>
<accession>A0ABW2JJA7</accession>
<dbReference type="EMBL" id="JBHTCF010000005">
    <property type="protein sequence ID" value="MFC7305646.1"/>
    <property type="molecule type" value="Genomic_DNA"/>
</dbReference>
<gene>
    <name evidence="2" type="ORF">ACFQVC_15615</name>
</gene>
<dbReference type="Pfam" id="PF06889">
    <property type="entry name" value="DUF1266"/>
    <property type="match status" value="1"/>
</dbReference>
<sequence length="212" mass="24229">MAIWTSIRTTAGSWRKPRTERKYPVPLTMHQLWMVSLSAPVNRDKDASRTTLYPFTRIDDDKARRWLAEQWEITSRAALLPRLRELAHSGYRARARQRYGISPLAWDTALYADITRRGFAAGLVTETEAWTALKDIVPAVARTYGSWHAYAEDFLLGRKVWTELLRGTEYEDFPAPQAASDAHLRRLLDPSNAASPWAMAPYEAISGPDRPR</sequence>
<name>A0ABW2JJA7_9ACTN</name>
<dbReference type="InterPro" id="IPR009677">
    <property type="entry name" value="DUF1266"/>
</dbReference>
<feature type="domain" description="DUF1266" evidence="1">
    <location>
        <begin position="98"/>
        <end position="201"/>
    </location>
</feature>
<comment type="caution">
    <text evidence="2">The sequence shown here is derived from an EMBL/GenBank/DDBJ whole genome shotgun (WGS) entry which is preliminary data.</text>
</comment>
<proteinExistence type="predicted"/>
<evidence type="ECO:0000313" key="2">
    <source>
        <dbReference type="EMBL" id="MFC7305646.1"/>
    </source>
</evidence>
<reference evidence="3" key="1">
    <citation type="journal article" date="2019" name="Int. J. Syst. Evol. Microbiol.">
        <title>The Global Catalogue of Microorganisms (GCM) 10K type strain sequencing project: providing services to taxonomists for standard genome sequencing and annotation.</title>
        <authorList>
            <consortium name="The Broad Institute Genomics Platform"/>
            <consortium name="The Broad Institute Genome Sequencing Center for Infectious Disease"/>
            <person name="Wu L."/>
            <person name="Ma J."/>
        </authorList>
    </citation>
    <scope>NUCLEOTIDE SEQUENCE [LARGE SCALE GENOMIC DNA]</scope>
    <source>
        <strain evidence="3">SYNS20</strain>
    </source>
</reference>
<evidence type="ECO:0000259" key="1">
    <source>
        <dbReference type="Pfam" id="PF06889"/>
    </source>
</evidence>
<dbReference type="RefSeq" id="WP_381830985.1">
    <property type="nucleotide sequence ID" value="NZ_JBHTCF010000005.1"/>
</dbReference>